<name>A0A1T4WU08_9MICO</name>
<gene>
    <name evidence="6" type="ORF">SAMN06295879_0245</name>
</gene>
<dbReference type="SMART" id="SM00382">
    <property type="entry name" value="AAA"/>
    <property type="match status" value="1"/>
</dbReference>
<dbReference type="EMBL" id="FUYG01000001">
    <property type="protein sequence ID" value="SKA80806.1"/>
    <property type="molecule type" value="Genomic_DNA"/>
</dbReference>
<feature type="region of interest" description="Disordered" evidence="4">
    <location>
        <begin position="58"/>
        <end position="78"/>
    </location>
</feature>
<evidence type="ECO:0000256" key="2">
    <source>
        <dbReference type="ARBA" id="ARBA00022741"/>
    </source>
</evidence>
<keyword evidence="3" id="KW-0067">ATP-binding</keyword>
<dbReference type="AlphaFoldDB" id="A0A1T4WU08"/>
<dbReference type="GO" id="GO:0016887">
    <property type="term" value="F:ATP hydrolysis activity"/>
    <property type="evidence" value="ECO:0007669"/>
    <property type="project" value="InterPro"/>
</dbReference>
<dbReference type="GO" id="GO:0005524">
    <property type="term" value="F:ATP binding"/>
    <property type="evidence" value="ECO:0007669"/>
    <property type="project" value="UniProtKB-KW"/>
</dbReference>
<evidence type="ECO:0000256" key="3">
    <source>
        <dbReference type="ARBA" id="ARBA00022840"/>
    </source>
</evidence>
<sequence length="375" mass="41226">MDDSVRLASDLAQVARLATTGAEADLRLLLARLIRRYRSKFPDLSAELIAILETPRSAPTRTATRPTESRPPESGNESAGLAILRSWDPMEAVEDPVLSQPLRTQLQNLIAERSRAEELRARGLEPASSAIFVGPPGVGKTRAARWIANQLGMPLYSLDLTAVMSSRLGQSGANLRYALDFAKSTPSVLFLDEIDSIAKKRADPADVGELKRLVTIMLQELDEWPSSSLLLAATNHPELVDPALWRRFGAEVKFEMPSTDLVKVSIRRFLRDDLMQFENYVETLSKVLDGRSFSDIERSVESMRKALTLGAGTPGEIVAEFVAGGASAMTRAERISFAVELAERTSLSQHQIARMTAVSRDTIRKHSKISSLGEN</sequence>
<dbReference type="Pfam" id="PF00004">
    <property type="entry name" value="AAA"/>
    <property type="match status" value="1"/>
</dbReference>
<evidence type="ECO:0000313" key="6">
    <source>
        <dbReference type="EMBL" id="SKA80806.1"/>
    </source>
</evidence>
<dbReference type="Proteomes" id="UP000189735">
    <property type="component" value="Unassembled WGS sequence"/>
</dbReference>
<proteinExistence type="inferred from homology"/>
<evidence type="ECO:0000256" key="4">
    <source>
        <dbReference type="SAM" id="MobiDB-lite"/>
    </source>
</evidence>
<dbReference type="CDD" id="cd19481">
    <property type="entry name" value="RecA-like_protease"/>
    <property type="match status" value="1"/>
</dbReference>
<accession>A0A1T4WU08</accession>
<dbReference type="PANTHER" id="PTHR23073">
    <property type="entry name" value="26S PROTEASOME REGULATORY SUBUNIT"/>
    <property type="match status" value="1"/>
</dbReference>
<organism evidence="6 7">
    <name type="scientific">Agreia bicolorata</name>
    <dbReference type="NCBI Taxonomy" id="110935"/>
    <lineage>
        <taxon>Bacteria</taxon>
        <taxon>Bacillati</taxon>
        <taxon>Actinomycetota</taxon>
        <taxon>Actinomycetes</taxon>
        <taxon>Micrococcales</taxon>
        <taxon>Microbacteriaceae</taxon>
        <taxon>Agreia</taxon>
    </lineage>
</organism>
<keyword evidence="2" id="KW-0547">Nucleotide-binding</keyword>
<protein>
    <submittedName>
        <fullName evidence="6">ATPase family associated with various cellular activities (AAA)</fullName>
    </submittedName>
</protein>
<dbReference type="InterPro" id="IPR003959">
    <property type="entry name" value="ATPase_AAA_core"/>
</dbReference>
<dbReference type="SUPFAM" id="SSF52540">
    <property type="entry name" value="P-loop containing nucleoside triphosphate hydrolases"/>
    <property type="match status" value="1"/>
</dbReference>
<comment type="similarity">
    <text evidence="1">Belongs to the AAA ATPase family.</text>
</comment>
<evidence type="ECO:0000256" key="1">
    <source>
        <dbReference type="ARBA" id="ARBA00006914"/>
    </source>
</evidence>
<reference evidence="7" key="1">
    <citation type="submission" date="2017-02" db="EMBL/GenBank/DDBJ databases">
        <authorList>
            <person name="Varghese N."/>
            <person name="Submissions S."/>
        </authorList>
    </citation>
    <scope>NUCLEOTIDE SEQUENCE [LARGE SCALE GENOMIC DNA]</scope>
    <source>
        <strain evidence="7">VKM Ac-2052</strain>
    </source>
</reference>
<dbReference type="InterPro" id="IPR003593">
    <property type="entry name" value="AAA+_ATPase"/>
</dbReference>
<dbReference type="InterPro" id="IPR050221">
    <property type="entry name" value="26S_Proteasome_ATPase"/>
</dbReference>
<dbReference type="Gene3D" id="3.40.50.300">
    <property type="entry name" value="P-loop containing nucleotide triphosphate hydrolases"/>
    <property type="match status" value="1"/>
</dbReference>
<feature type="domain" description="AAA+ ATPase" evidence="5">
    <location>
        <begin position="126"/>
        <end position="258"/>
    </location>
</feature>
<dbReference type="InterPro" id="IPR027417">
    <property type="entry name" value="P-loop_NTPase"/>
</dbReference>
<evidence type="ECO:0000313" key="7">
    <source>
        <dbReference type="Proteomes" id="UP000189735"/>
    </source>
</evidence>
<evidence type="ECO:0000259" key="5">
    <source>
        <dbReference type="SMART" id="SM00382"/>
    </source>
</evidence>